<evidence type="ECO:0000256" key="1">
    <source>
        <dbReference type="SAM" id="Phobius"/>
    </source>
</evidence>
<reference evidence="3" key="1">
    <citation type="submission" date="2016-10" db="EMBL/GenBank/DDBJ databases">
        <authorList>
            <person name="Varghese N."/>
            <person name="Submissions S."/>
        </authorList>
    </citation>
    <scope>NUCLEOTIDE SEQUENCE [LARGE SCALE GENOMIC DNA]</scope>
    <source>
        <strain evidence="3">SLH 33</strain>
    </source>
</reference>
<sequence length="142" mass="15200">MLNFKKSARKTLNTINQSFPVVFGVVMAISLLIAAVPEYLYSRIFTGNILIDPLVGSFIGSVAAGNPITSYVIGGELLNEGVSLVAVTAFLLSWVTVGILNLPAEMDLLGKKFALTRNIICFIVAFFVAILTVTTLGFIGEI</sequence>
<accession>A0A1H9ZWS2</accession>
<dbReference type="STRING" id="1353158.SAMN04488587_1332"/>
<name>A0A1H9ZWS2_9EURY</name>
<keyword evidence="1" id="KW-0472">Membrane</keyword>
<evidence type="ECO:0000313" key="2">
    <source>
        <dbReference type="EMBL" id="SES86240.1"/>
    </source>
</evidence>
<organism evidence="2 3">
    <name type="scientific">Methanococcoides vulcani</name>
    <dbReference type="NCBI Taxonomy" id="1353158"/>
    <lineage>
        <taxon>Archaea</taxon>
        <taxon>Methanobacteriati</taxon>
        <taxon>Methanobacteriota</taxon>
        <taxon>Stenosarchaea group</taxon>
        <taxon>Methanomicrobia</taxon>
        <taxon>Methanosarcinales</taxon>
        <taxon>Methanosarcinaceae</taxon>
        <taxon>Methanococcoides</taxon>
    </lineage>
</organism>
<keyword evidence="1" id="KW-0812">Transmembrane</keyword>
<feature type="transmembrane region" description="Helical" evidence="1">
    <location>
        <begin position="114"/>
        <end position="139"/>
    </location>
</feature>
<dbReference type="OrthoDB" id="112323at2157"/>
<evidence type="ECO:0008006" key="4">
    <source>
        <dbReference type="Google" id="ProtNLM"/>
    </source>
</evidence>
<dbReference type="AlphaFoldDB" id="A0A1H9ZWS2"/>
<dbReference type="Proteomes" id="UP000243338">
    <property type="component" value="Unassembled WGS sequence"/>
</dbReference>
<protein>
    <recommendedName>
        <fullName evidence="4">Permease</fullName>
    </recommendedName>
</protein>
<proteinExistence type="predicted"/>
<keyword evidence="1" id="KW-1133">Transmembrane helix</keyword>
<keyword evidence="3" id="KW-1185">Reference proteome</keyword>
<gene>
    <name evidence="2" type="ORF">SAMN04488587_1332</name>
</gene>
<feature type="transmembrane region" description="Helical" evidence="1">
    <location>
        <begin position="21"/>
        <end position="41"/>
    </location>
</feature>
<dbReference type="RefSeq" id="WP_091689831.1">
    <property type="nucleotide sequence ID" value="NZ_CAAGSJ010000005.1"/>
</dbReference>
<evidence type="ECO:0000313" key="3">
    <source>
        <dbReference type="Proteomes" id="UP000243338"/>
    </source>
</evidence>
<dbReference type="EMBL" id="FOHQ01000003">
    <property type="protein sequence ID" value="SES86240.1"/>
    <property type="molecule type" value="Genomic_DNA"/>
</dbReference>
<feature type="transmembrane region" description="Helical" evidence="1">
    <location>
        <begin position="81"/>
        <end position="102"/>
    </location>
</feature>